<feature type="domain" description="DUF155" evidence="2">
    <location>
        <begin position="103"/>
        <end position="276"/>
    </location>
</feature>
<evidence type="ECO:0000256" key="1">
    <source>
        <dbReference type="ARBA" id="ARBA00008306"/>
    </source>
</evidence>
<accession>A0A642URH7</accession>
<keyword evidence="4" id="KW-1185">Reference proteome</keyword>
<evidence type="ECO:0000259" key="2">
    <source>
        <dbReference type="Pfam" id="PF02582"/>
    </source>
</evidence>
<dbReference type="GeneID" id="54780800"/>
<dbReference type="RefSeq" id="XP_034013072.1">
    <property type="nucleotide sequence ID" value="XM_034154769.1"/>
</dbReference>
<dbReference type="InterPro" id="IPR051624">
    <property type="entry name" value="RMD1/Sad1-interacting"/>
</dbReference>
<dbReference type="Proteomes" id="UP000449547">
    <property type="component" value="Unassembled WGS sequence"/>
</dbReference>
<dbReference type="PANTHER" id="PTHR16255:SF1">
    <property type="entry name" value="REQUIRED FOR MEIOTIC NUCLEAR DIVISION PROTEIN 1 HOMOLOG"/>
    <property type="match status" value="1"/>
</dbReference>
<comment type="similarity">
    <text evidence="1">Belongs to the RMD1/sif2 family.</text>
</comment>
<evidence type="ECO:0000313" key="3">
    <source>
        <dbReference type="EMBL" id="KAA8903927.1"/>
    </source>
</evidence>
<dbReference type="PANTHER" id="PTHR16255">
    <property type="entry name" value="REQUIRED FOR MEIOTIC NUCLEAR DIVISION PROTEIN 1 HOMOLOG"/>
    <property type="match status" value="1"/>
</dbReference>
<dbReference type="VEuPathDB" id="FungiDB:DIURU_002149"/>
<dbReference type="InterPro" id="IPR003734">
    <property type="entry name" value="DUF155"/>
</dbReference>
<dbReference type="EMBL" id="SWFT01000065">
    <property type="protein sequence ID" value="KAA8903927.1"/>
    <property type="molecule type" value="Genomic_DNA"/>
</dbReference>
<gene>
    <name evidence="3" type="ORF">DIURU_002149</name>
</gene>
<organism evidence="3 4">
    <name type="scientific">Diutina rugosa</name>
    <name type="common">Yeast</name>
    <name type="synonym">Candida rugosa</name>
    <dbReference type="NCBI Taxonomy" id="5481"/>
    <lineage>
        <taxon>Eukaryota</taxon>
        <taxon>Fungi</taxon>
        <taxon>Dikarya</taxon>
        <taxon>Ascomycota</taxon>
        <taxon>Saccharomycotina</taxon>
        <taxon>Pichiomycetes</taxon>
        <taxon>Debaryomycetaceae</taxon>
        <taxon>Diutina</taxon>
    </lineage>
</organism>
<dbReference type="GO" id="GO:0005739">
    <property type="term" value="C:mitochondrion"/>
    <property type="evidence" value="ECO:0007669"/>
    <property type="project" value="UniProtKB-ARBA"/>
</dbReference>
<evidence type="ECO:0000313" key="4">
    <source>
        <dbReference type="Proteomes" id="UP000449547"/>
    </source>
</evidence>
<reference evidence="3 4" key="1">
    <citation type="submission" date="2019-07" db="EMBL/GenBank/DDBJ databases">
        <title>Genome assembly of two rare yeast pathogens: Diutina rugosa and Trichomonascus ciferrii.</title>
        <authorList>
            <person name="Mixao V."/>
            <person name="Saus E."/>
            <person name="Hansen A."/>
            <person name="Lass-Flor C."/>
            <person name="Gabaldon T."/>
        </authorList>
    </citation>
    <scope>NUCLEOTIDE SEQUENCE [LARGE SCALE GENOMIC DNA]</scope>
    <source>
        <strain evidence="3 4">CBS 613</strain>
    </source>
</reference>
<name>A0A642URH7_DIURU</name>
<comment type="caution">
    <text evidence="3">The sequence shown here is derived from an EMBL/GenBank/DDBJ whole genome shotgun (WGS) entry which is preliminary data.</text>
</comment>
<dbReference type="OMA" id="IFHFYEK"/>
<protein>
    <recommendedName>
        <fullName evidence="2">DUF155 domain-containing protein</fullName>
    </recommendedName>
</protein>
<sequence>MLQWRQPLVRFFVRCASKKSAQHHLRRRPDPRSTISLLKLLPKDNDVTIPKQVEKLLMPVTAVTIGESIDLRRAAQEFKCYNYEEVIPDEVINININQSTDLMVLSNGTLVGWNLNEEIIVQNYAKKLGSAIDESYVPEADVMDWIGITGESDGSYLKGEVLVVAEDNADQALLEKAAFAIGFSRSTRLSILENALDQYLLRAKDQSRYLATGKIKTTEHQLLQLTGKLFQLRAKLNLYSELIETPDLYWEEPSLERIYTSVSRALDINPRISILNRKLDYATDESRAFLSVLNEKKSTRLEWIIILLITVEVVFELRQFWLEYQHSTHAETSAN</sequence>
<proteinExistence type="inferred from homology"/>
<dbReference type="AlphaFoldDB" id="A0A642URH7"/>
<dbReference type="OrthoDB" id="242766at2759"/>
<dbReference type="GO" id="GO:0070131">
    <property type="term" value="P:positive regulation of mitochondrial translation"/>
    <property type="evidence" value="ECO:0007669"/>
    <property type="project" value="TreeGrafter"/>
</dbReference>
<dbReference type="Pfam" id="PF02582">
    <property type="entry name" value="DUF155"/>
    <property type="match status" value="1"/>
</dbReference>